<dbReference type="PATRIC" id="fig|999432.5.peg.1714"/>
<evidence type="ECO:0008006" key="2">
    <source>
        <dbReference type="Google" id="ProtNLM"/>
    </source>
</evidence>
<gene>
    <name evidence="1" type="ORF">HMPREF9726_01653</name>
</gene>
<dbReference type="EMBL" id="AGDV01000012">
    <property type="protein sequence ID" value="EMB33292.1"/>
    <property type="molecule type" value="Genomic_DNA"/>
</dbReference>
<sequence>MNKEIKNDNGEILIYNTEDGLTKIDVHFVDETVWLSQQQMSDLFQTSRTNVVEHIKNIYEEELDENSTCRKFRQVRTEGNRTVTREIPFYNLDMIISLGYRVKSRIATNFRKWATERLKEYIIKGFAIDDDRLKNLGGSNYFKELLDRIRDIRSSEKVFYRQLLDLFATSIDYNANTEEAKLFFATVQNKMHYAIHNHTAAELIYGRVDSEKEFMGLTVFKGELPTLKEAKTAKNYLTEKELKGLNNLVSGYLDFAERQAQKEIPMTMKDWVEHVDKILAAAGENLLTGSGTVSRPQMENRVEAEYKKYSMKTFSQVEKDYLNELKRLETLAKKGGTKK</sequence>
<dbReference type="AlphaFoldDB" id="A0A0E2E418"/>
<dbReference type="HOGENOM" id="CLU_048266_0_0_12"/>
<comment type="caution">
    <text evidence="1">The sequence shown here is derived from an EMBL/GenBank/DDBJ whole genome shotgun (WGS) entry which is preliminary data.</text>
</comment>
<dbReference type="RefSeq" id="WP_002684825.1">
    <property type="nucleotide sequence ID" value="NZ_CM001795.1"/>
</dbReference>
<dbReference type="PIRSF" id="PIRSF015268">
    <property type="entry name" value="Virulence_RhuM"/>
    <property type="match status" value="1"/>
</dbReference>
<dbReference type="Pfam" id="PF13310">
    <property type="entry name" value="Virulence_RhuM"/>
    <property type="match status" value="1"/>
</dbReference>
<accession>A0A0E2E418</accession>
<dbReference type="PANTHER" id="PTHR35810">
    <property type="entry name" value="CYTOPLASMIC PROTEIN-RELATED"/>
    <property type="match status" value="1"/>
</dbReference>
<reference evidence="1" key="1">
    <citation type="submission" date="2012-01" db="EMBL/GenBank/DDBJ databases">
        <title>The Genome Sequence of Treponema denticola H-22.</title>
        <authorList>
            <consortium name="The Broad Institute Genome Sequencing Platform"/>
            <person name="Earl A."/>
            <person name="Ward D."/>
            <person name="Feldgarden M."/>
            <person name="Gevers D."/>
            <person name="Blanton J.M."/>
            <person name="Fenno C.J."/>
            <person name="Baranova O.V."/>
            <person name="Mathney J."/>
            <person name="Dewhirst F.E."/>
            <person name="Izard J."/>
            <person name="Young S.K."/>
            <person name="Zeng Q."/>
            <person name="Gargeya S."/>
            <person name="Fitzgerald M."/>
            <person name="Haas B."/>
            <person name="Abouelleil A."/>
            <person name="Alvarado L."/>
            <person name="Arachchi H.M."/>
            <person name="Berlin A."/>
            <person name="Chapman S.B."/>
            <person name="Gearin G."/>
            <person name="Goldberg J."/>
            <person name="Griggs A."/>
            <person name="Gujja S."/>
            <person name="Hansen M."/>
            <person name="Heiman D."/>
            <person name="Howarth C."/>
            <person name="Larimer J."/>
            <person name="Lui A."/>
            <person name="MacDonald P.J.P."/>
            <person name="McCowen C."/>
            <person name="Montmayeur A."/>
            <person name="Murphy C."/>
            <person name="Neiman D."/>
            <person name="Pearson M."/>
            <person name="Priest M."/>
            <person name="Roberts A."/>
            <person name="Saif S."/>
            <person name="Shea T."/>
            <person name="Sisk P."/>
            <person name="Stolte C."/>
            <person name="Sykes S."/>
            <person name="Wortman J."/>
            <person name="Nusbaum C."/>
            <person name="Birren B."/>
        </authorList>
    </citation>
    <scope>NUCLEOTIDE SEQUENCE [LARGE SCALE GENOMIC DNA]</scope>
    <source>
        <strain evidence="1">H-22</strain>
    </source>
</reference>
<protein>
    <recommendedName>
        <fullName evidence="2">Bro-N domain-containing protein</fullName>
    </recommendedName>
</protein>
<dbReference type="Proteomes" id="UP000011705">
    <property type="component" value="Chromosome"/>
</dbReference>
<name>A0A0E2E418_TREDN</name>
<organism evidence="1">
    <name type="scientific">Treponema denticola H-22</name>
    <dbReference type="NCBI Taxonomy" id="999432"/>
    <lineage>
        <taxon>Bacteria</taxon>
        <taxon>Pseudomonadati</taxon>
        <taxon>Spirochaetota</taxon>
        <taxon>Spirochaetia</taxon>
        <taxon>Spirochaetales</taxon>
        <taxon>Treponemataceae</taxon>
        <taxon>Treponema</taxon>
    </lineage>
</organism>
<dbReference type="PANTHER" id="PTHR35810:SF1">
    <property type="entry name" value="CYTOPLASMIC PROTEIN"/>
    <property type="match status" value="1"/>
</dbReference>
<evidence type="ECO:0000313" key="1">
    <source>
        <dbReference type="EMBL" id="EMB33292.1"/>
    </source>
</evidence>
<dbReference type="InterPro" id="IPR011204">
    <property type="entry name" value="Virulence_RhuM-like"/>
</dbReference>
<proteinExistence type="predicted"/>